<evidence type="ECO:0000313" key="2">
    <source>
        <dbReference type="Proteomes" id="UP000032300"/>
    </source>
</evidence>
<name>A0A7U4JB78_9SPHN</name>
<accession>A0A7U4JB78</accession>
<proteinExistence type="predicted"/>
<protein>
    <recommendedName>
        <fullName evidence="3">DUF4188 domain-containing protein</fullName>
    </recommendedName>
</protein>
<dbReference type="Pfam" id="PF13826">
    <property type="entry name" value="Monooxy_af470-like"/>
    <property type="match status" value="1"/>
</dbReference>
<dbReference type="AlphaFoldDB" id="A0A7U4JB78"/>
<dbReference type="Proteomes" id="UP000032300">
    <property type="component" value="Chromosome"/>
</dbReference>
<gene>
    <name evidence="1" type="ORF">TS85_20185</name>
</gene>
<evidence type="ECO:0000313" key="1">
    <source>
        <dbReference type="EMBL" id="AJP73623.1"/>
    </source>
</evidence>
<dbReference type="InterPro" id="IPR025444">
    <property type="entry name" value="Monooxy_af470"/>
</dbReference>
<reference evidence="1 2" key="2">
    <citation type="submission" date="2015-02" db="EMBL/GenBank/DDBJ databases">
        <title>The complete genome of Sphingomonas hengshuiensis sp. WHSC-8 isolated from soil of Hengshui Lake.</title>
        <authorList>
            <person name="Wei S."/>
            <person name="Guo J."/>
            <person name="Su C."/>
            <person name="Wu R."/>
            <person name="Zhang Z."/>
            <person name="Liang K."/>
            <person name="Li H."/>
            <person name="Wang T."/>
            <person name="Liu H."/>
            <person name="Zhang C."/>
            <person name="Li Z."/>
            <person name="Wang Q."/>
            <person name="Meng J."/>
        </authorList>
    </citation>
    <scope>NUCLEOTIDE SEQUENCE [LARGE SCALE GENOMIC DNA]</scope>
    <source>
        <strain evidence="1 2">WHSC-8</strain>
    </source>
</reference>
<dbReference type="EMBL" id="CP010836">
    <property type="protein sequence ID" value="AJP73623.1"/>
    <property type="molecule type" value="Genomic_DNA"/>
</dbReference>
<keyword evidence="2" id="KW-1185">Reference proteome</keyword>
<reference evidence="1 2" key="1">
    <citation type="journal article" date="2015" name="Int. J. Syst. Evol. Microbiol.">
        <title>Sphingomonas hengshuiensis sp. nov., isolated from lake wetland.</title>
        <authorList>
            <person name="Wei S."/>
            <person name="Wang T."/>
            <person name="Liu H."/>
            <person name="Zhang C."/>
            <person name="Guo J."/>
            <person name="Wang Q."/>
            <person name="Liang K."/>
            <person name="Zhang Z."/>
        </authorList>
    </citation>
    <scope>NUCLEOTIDE SEQUENCE [LARGE SCALE GENOMIC DNA]</scope>
    <source>
        <strain evidence="1 2">WHSC-8</strain>
    </source>
</reference>
<organism evidence="1 2">
    <name type="scientific">Sphingomonas hengshuiensis</name>
    <dbReference type="NCBI Taxonomy" id="1609977"/>
    <lineage>
        <taxon>Bacteria</taxon>
        <taxon>Pseudomonadati</taxon>
        <taxon>Pseudomonadota</taxon>
        <taxon>Alphaproteobacteria</taxon>
        <taxon>Sphingomonadales</taxon>
        <taxon>Sphingomonadaceae</taxon>
        <taxon>Sphingomonas</taxon>
    </lineage>
</organism>
<dbReference type="KEGG" id="sphi:TS85_20185"/>
<dbReference type="OrthoDB" id="7566033at2"/>
<evidence type="ECO:0008006" key="3">
    <source>
        <dbReference type="Google" id="ProtNLM"/>
    </source>
</evidence>
<sequence>MQPVQRTTVDLSAYPDLCVIVLGLRVRGLRGLRTLFGIGPGLGNVRHFPPDGLLAHEGVMWGWRHVGMRQYWRDRESLQAFTRSAPHAKWWSDFLKRYNSAGFWHETYCRSGAMEAVYVDVGTPIGFGIFAPLVDPVGPLKSMNGRLAASQSSG</sequence>
<dbReference type="RefSeq" id="WP_044334630.1">
    <property type="nucleotide sequence ID" value="NZ_CP010836.1"/>
</dbReference>